<proteinExistence type="predicted"/>
<dbReference type="AlphaFoldDB" id="A0A2A4YCA2"/>
<protein>
    <submittedName>
        <fullName evidence="1">Uncharacterized protein</fullName>
    </submittedName>
</protein>
<evidence type="ECO:0000313" key="1">
    <source>
        <dbReference type="EMBL" id="PCI92478.1"/>
    </source>
</evidence>
<dbReference type="Proteomes" id="UP000217838">
    <property type="component" value="Unassembled WGS sequence"/>
</dbReference>
<organism evidence="1 2">
    <name type="scientific">Aerophobetes bacterium</name>
    <dbReference type="NCBI Taxonomy" id="2030807"/>
    <lineage>
        <taxon>Bacteria</taxon>
        <taxon>Candidatus Aerophobota</taxon>
    </lineage>
</organism>
<comment type="caution">
    <text evidence="1">The sequence shown here is derived from an EMBL/GenBank/DDBJ whole genome shotgun (WGS) entry which is preliminary data.</text>
</comment>
<dbReference type="EMBL" id="NVUU01000101">
    <property type="protein sequence ID" value="PCI92478.1"/>
    <property type="molecule type" value="Genomic_DNA"/>
</dbReference>
<gene>
    <name evidence="1" type="ORF">COB11_07275</name>
</gene>
<sequence>MSFPYGYYQPYYQQQVPMQYMGQPCSHYTLSNVAPIEKGVSLNPSVAQLMHELTNSPAFMRVAPRGSLSGKVHVEPTGIYLESAYQRKTKIYQYGSFDPYLDAQIFKICQLTAIPRTAAPDTYLEFRLASLAMLAGHLILSQKGLLTLMRPI</sequence>
<accession>A0A2A4YCA2</accession>
<name>A0A2A4YCA2_UNCAE</name>
<evidence type="ECO:0000313" key="2">
    <source>
        <dbReference type="Proteomes" id="UP000217838"/>
    </source>
</evidence>
<reference evidence="2" key="1">
    <citation type="submission" date="2017-08" db="EMBL/GenBank/DDBJ databases">
        <title>A dynamic microbial community with high functional redundancy inhabits the cold, oxic subseafloor aquifer.</title>
        <authorList>
            <person name="Tully B.J."/>
            <person name="Wheat C.G."/>
            <person name="Glazer B.T."/>
            <person name="Huber J.A."/>
        </authorList>
    </citation>
    <scope>NUCLEOTIDE SEQUENCE [LARGE SCALE GENOMIC DNA]</scope>
</reference>